<keyword evidence="2" id="KW-1185">Reference proteome</keyword>
<accession>A0ABN9T040</accession>
<evidence type="ECO:0000313" key="2">
    <source>
        <dbReference type="Proteomes" id="UP001189429"/>
    </source>
</evidence>
<evidence type="ECO:0000313" key="1">
    <source>
        <dbReference type="EMBL" id="CAK0838268.1"/>
    </source>
</evidence>
<reference evidence="1" key="1">
    <citation type="submission" date="2023-10" db="EMBL/GenBank/DDBJ databases">
        <authorList>
            <person name="Chen Y."/>
            <person name="Shah S."/>
            <person name="Dougan E. K."/>
            <person name="Thang M."/>
            <person name="Chan C."/>
        </authorList>
    </citation>
    <scope>NUCLEOTIDE SEQUENCE [LARGE SCALE GENOMIC DNA]</scope>
</reference>
<dbReference type="EMBL" id="CAUYUJ010014210">
    <property type="protein sequence ID" value="CAK0838268.1"/>
    <property type="molecule type" value="Genomic_DNA"/>
</dbReference>
<protein>
    <recommendedName>
        <fullName evidence="3">Altered inheritance of mitochondria protein 24, mitochondrial</fullName>
    </recommendedName>
</protein>
<dbReference type="Proteomes" id="UP001189429">
    <property type="component" value="Unassembled WGS sequence"/>
</dbReference>
<proteinExistence type="predicted"/>
<sequence length="178" mass="19582">MYGKAVGENIKFTPPLNGKSFWLVYSDTLFIQGVSDILHEGDPIPVLKAVGISGPMLGWHTLQITTGEAMWVSPEGNMESILEKDMSVFQTAITSTDTLEAKLDDTGDVLQPDRKDKEMHVVHVKFGSVELQIDRWLDSDIEQFMNIKITKTVEDGETGICGSGVVSQVTADQVARPE</sequence>
<gene>
    <name evidence="1" type="ORF">PCOR1329_LOCUS34244</name>
</gene>
<name>A0ABN9T040_9DINO</name>
<comment type="caution">
    <text evidence="1">The sequence shown here is derived from an EMBL/GenBank/DDBJ whole genome shotgun (WGS) entry which is preliminary data.</text>
</comment>
<evidence type="ECO:0008006" key="3">
    <source>
        <dbReference type="Google" id="ProtNLM"/>
    </source>
</evidence>
<organism evidence="1 2">
    <name type="scientific">Prorocentrum cordatum</name>
    <dbReference type="NCBI Taxonomy" id="2364126"/>
    <lineage>
        <taxon>Eukaryota</taxon>
        <taxon>Sar</taxon>
        <taxon>Alveolata</taxon>
        <taxon>Dinophyceae</taxon>
        <taxon>Prorocentrales</taxon>
        <taxon>Prorocentraceae</taxon>
        <taxon>Prorocentrum</taxon>
    </lineage>
</organism>